<dbReference type="EMBL" id="MCFC01000107">
    <property type="protein sequence ID" value="ORY21638.1"/>
    <property type="molecule type" value="Genomic_DNA"/>
</dbReference>
<organism evidence="2 3">
    <name type="scientific">Naematelia encephala</name>
    <dbReference type="NCBI Taxonomy" id="71784"/>
    <lineage>
        <taxon>Eukaryota</taxon>
        <taxon>Fungi</taxon>
        <taxon>Dikarya</taxon>
        <taxon>Basidiomycota</taxon>
        <taxon>Agaricomycotina</taxon>
        <taxon>Tremellomycetes</taxon>
        <taxon>Tremellales</taxon>
        <taxon>Naemateliaceae</taxon>
        <taxon>Naematelia</taxon>
    </lineage>
</organism>
<keyword evidence="3" id="KW-1185">Reference proteome</keyword>
<evidence type="ECO:0000313" key="2">
    <source>
        <dbReference type="EMBL" id="ORY21638.1"/>
    </source>
</evidence>
<feature type="compositionally biased region" description="Basic residues" evidence="1">
    <location>
        <begin position="1"/>
        <end position="12"/>
    </location>
</feature>
<dbReference type="STRING" id="71784.A0A1Y2AGA4"/>
<feature type="region of interest" description="Disordered" evidence="1">
    <location>
        <begin position="1"/>
        <end position="25"/>
    </location>
</feature>
<dbReference type="InParanoid" id="A0A1Y2AGA4"/>
<proteinExistence type="predicted"/>
<evidence type="ECO:0000256" key="1">
    <source>
        <dbReference type="SAM" id="MobiDB-lite"/>
    </source>
</evidence>
<protein>
    <submittedName>
        <fullName evidence="2">Uncharacterized protein</fullName>
    </submittedName>
</protein>
<sequence>MTRKPGKHGGKWAHKETSPSQSKEVATRFAQHKIYEWHSTLPVILQLHYDTPKVVNHKQNYDHIAEYLYTQLALHNSKQLQPPPGDFSIAHPSPPIGEPKYLVICLRSWYPPQHDTSRKIMKALDECYEAGVSPQTKKDGQNPDFHSNHFGILATPNLYLQVQIQCFIKLKQSKHQPTLKRLNPETFVRMLGINHKLSQASANNSGPHKHKDLTEHGRFLSIGFNSMVAVSEGSAANWH</sequence>
<comment type="caution">
    <text evidence="2">The sequence shown here is derived from an EMBL/GenBank/DDBJ whole genome shotgun (WGS) entry which is preliminary data.</text>
</comment>
<gene>
    <name evidence="2" type="ORF">BCR39DRAFT_508323</name>
</gene>
<accession>A0A1Y2AGA4</accession>
<dbReference type="AlphaFoldDB" id="A0A1Y2AGA4"/>
<reference evidence="2 3" key="1">
    <citation type="submission" date="2016-07" db="EMBL/GenBank/DDBJ databases">
        <title>Pervasive Adenine N6-methylation of Active Genes in Fungi.</title>
        <authorList>
            <consortium name="DOE Joint Genome Institute"/>
            <person name="Mondo S.J."/>
            <person name="Dannebaum R.O."/>
            <person name="Kuo R.C."/>
            <person name="Labutti K."/>
            <person name="Haridas S."/>
            <person name="Kuo A."/>
            <person name="Salamov A."/>
            <person name="Ahrendt S.R."/>
            <person name="Lipzen A."/>
            <person name="Sullivan W."/>
            <person name="Andreopoulos W.B."/>
            <person name="Clum A."/>
            <person name="Lindquist E."/>
            <person name="Daum C."/>
            <person name="Ramamoorthy G.K."/>
            <person name="Gryganskyi A."/>
            <person name="Culley D."/>
            <person name="Magnuson J.K."/>
            <person name="James T.Y."/>
            <person name="O'Malley M.A."/>
            <person name="Stajich J.E."/>
            <person name="Spatafora J.W."/>
            <person name="Visel A."/>
            <person name="Grigoriev I.V."/>
        </authorList>
    </citation>
    <scope>NUCLEOTIDE SEQUENCE [LARGE SCALE GENOMIC DNA]</scope>
    <source>
        <strain evidence="2 3">68-887.2</strain>
    </source>
</reference>
<evidence type="ECO:0000313" key="3">
    <source>
        <dbReference type="Proteomes" id="UP000193986"/>
    </source>
</evidence>
<name>A0A1Y2AGA4_9TREE</name>
<dbReference type="Proteomes" id="UP000193986">
    <property type="component" value="Unassembled WGS sequence"/>
</dbReference>